<proteinExistence type="predicted"/>
<comment type="caution">
    <text evidence="3">The sequence shown here is derived from an EMBL/GenBank/DDBJ whole genome shotgun (WGS) entry which is preliminary data.</text>
</comment>
<feature type="domain" description="Reverse transcriptase Ty1/copia-type" evidence="2">
    <location>
        <begin position="535"/>
        <end position="696"/>
    </location>
</feature>
<dbReference type="Pfam" id="PF07727">
    <property type="entry name" value="RVT_2"/>
    <property type="match status" value="1"/>
</dbReference>
<dbReference type="InterPro" id="IPR013103">
    <property type="entry name" value="RVT_2"/>
</dbReference>
<sequence length="698" mass="80007">MSTLNQQTLADLRANERPQILEKGNYILWESRFRRFMDNKLEDEEQMWNSIHNGPYKRTVIPNTDNDQQEILEPLSKMTTRNKSQYIVDVKVMNYLLEVTSHVRHLRLIDEFDKFAAKEGESLESMYERLTILVNIMYHNHVLVDYEDEYQGELQRDSQDDKLTTAMMLLARAITQKFSTPTNNHLHTSSNTRNQDVIQDGRVDIQTKNTGYGENGNRNAGRQNRNQAFNARTGNDESNQIVQRVPRTKSTLGKANIQCYSCNEKGHCARDFHKPSIPDGNIKTVPSYDAKAVSEVNASSKVHKQVSHVKYKTIIQTSDDAQIDSNIIFDDPYVENNGGTSEHDSNAHDEYHFRKFVCATPFNKNIADKAKNVKNTTVNADRSKPVTSRLTPKNEQSQKQNENVIARGMYRITKPETKIPDLYNLFGPLYEEYYATSSPEVSDNSAANTFENENTYSSSSIVVEEDEAPQIVSSSAKQVATEPNSLVLNENADELVQEDAAEFDENTKNHPIEQVIGDPSKPVMTGRQIHIDVEELVECSIGRNIITIKWIWKNKANAENTVIRNKCRLVAKGYGQEEGIDFEESFVPVARLEAVRIFVAYAAHKNFPIYQMDVKMEFVYGPLKEEVFVRQPDGFVDPDFSNHVYRLKKALYCLKQDPIAWYDKFSPFLIEQYFTKGIVDPTLFTKRHEDDILLVQMA</sequence>
<feature type="region of interest" description="Disordered" evidence="1">
    <location>
        <begin position="379"/>
        <end position="399"/>
    </location>
</feature>
<feature type="region of interest" description="Disordered" evidence="1">
    <location>
        <begin position="180"/>
        <end position="199"/>
    </location>
</feature>
<evidence type="ECO:0000259" key="2">
    <source>
        <dbReference type="Pfam" id="PF07727"/>
    </source>
</evidence>
<accession>A0A699H828</accession>
<dbReference type="AlphaFoldDB" id="A0A699H828"/>
<evidence type="ECO:0000313" key="3">
    <source>
        <dbReference type="EMBL" id="GEX52170.1"/>
    </source>
</evidence>
<organism evidence="3">
    <name type="scientific">Tanacetum cinerariifolium</name>
    <name type="common">Dalmatian daisy</name>
    <name type="synonym">Chrysanthemum cinerariifolium</name>
    <dbReference type="NCBI Taxonomy" id="118510"/>
    <lineage>
        <taxon>Eukaryota</taxon>
        <taxon>Viridiplantae</taxon>
        <taxon>Streptophyta</taxon>
        <taxon>Embryophyta</taxon>
        <taxon>Tracheophyta</taxon>
        <taxon>Spermatophyta</taxon>
        <taxon>Magnoliopsida</taxon>
        <taxon>eudicotyledons</taxon>
        <taxon>Gunneridae</taxon>
        <taxon>Pentapetalae</taxon>
        <taxon>asterids</taxon>
        <taxon>campanulids</taxon>
        <taxon>Asterales</taxon>
        <taxon>Asteraceae</taxon>
        <taxon>Asteroideae</taxon>
        <taxon>Anthemideae</taxon>
        <taxon>Anthemidinae</taxon>
        <taxon>Tanacetum</taxon>
    </lineage>
</organism>
<feature type="compositionally biased region" description="Polar residues" evidence="1">
    <location>
        <begin position="180"/>
        <end position="197"/>
    </location>
</feature>
<reference evidence="3" key="1">
    <citation type="journal article" date="2019" name="Sci. Rep.">
        <title>Draft genome of Tanacetum cinerariifolium, the natural source of mosquito coil.</title>
        <authorList>
            <person name="Yamashiro T."/>
            <person name="Shiraishi A."/>
            <person name="Satake H."/>
            <person name="Nakayama K."/>
        </authorList>
    </citation>
    <scope>NUCLEOTIDE SEQUENCE</scope>
</reference>
<protein>
    <submittedName>
        <fullName evidence="3">Retrovirus-related Pol polyprotein from transposon TNT 1-94</fullName>
    </submittedName>
</protein>
<name>A0A699H828_TANCI</name>
<gene>
    <name evidence="3" type="ORF">Tci_324145</name>
</gene>
<evidence type="ECO:0000256" key="1">
    <source>
        <dbReference type="SAM" id="MobiDB-lite"/>
    </source>
</evidence>
<dbReference type="EMBL" id="BKCJ010113272">
    <property type="protein sequence ID" value="GEX52170.1"/>
    <property type="molecule type" value="Genomic_DNA"/>
</dbReference>